<protein>
    <recommendedName>
        <fullName evidence="4">Peptidase</fullName>
    </recommendedName>
</protein>
<dbReference type="AlphaFoldDB" id="A0A8J2XPA4"/>
<accession>A0A8J2XPA4</accession>
<evidence type="ECO:0008006" key="4">
    <source>
        <dbReference type="Google" id="ProtNLM"/>
    </source>
</evidence>
<keyword evidence="1" id="KW-0732">Signal</keyword>
<evidence type="ECO:0000313" key="3">
    <source>
        <dbReference type="Proteomes" id="UP000619743"/>
    </source>
</evidence>
<name>A0A8J2XPA4_9GAMM</name>
<evidence type="ECO:0000256" key="1">
    <source>
        <dbReference type="SAM" id="SignalP"/>
    </source>
</evidence>
<keyword evidence="3" id="KW-1185">Reference proteome</keyword>
<dbReference type="EMBL" id="BMDX01000010">
    <property type="protein sequence ID" value="GGA79569.1"/>
    <property type="molecule type" value="Genomic_DNA"/>
</dbReference>
<reference evidence="3" key="1">
    <citation type="journal article" date="2019" name="Int. J. Syst. Evol. Microbiol.">
        <title>The Global Catalogue of Microorganisms (GCM) 10K type strain sequencing project: providing services to taxonomists for standard genome sequencing and annotation.</title>
        <authorList>
            <consortium name="The Broad Institute Genomics Platform"/>
            <consortium name="The Broad Institute Genome Sequencing Center for Infectious Disease"/>
            <person name="Wu L."/>
            <person name="Ma J."/>
        </authorList>
    </citation>
    <scope>NUCLEOTIDE SEQUENCE [LARGE SCALE GENOMIC DNA]</scope>
    <source>
        <strain evidence="3">CGMCC 1.10130</strain>
    </source>
</reference>
<proteinExistence type="predicted"/>
<evidence type="ECO:0000313" key="2">
    <source>
        <dbReference type="EMBL" id="GGA79569.1"/>
    </source>
</evidence>
<organism evidence="2 3">
    <name type="scientific">Neiella marina</name>
    <dbReference type="NCBI Taxonomy" id="508461"/>
    <lineage>
        <taxon>Bacteria</taxon>
        <taxon>Pseudomonadati</taxon>
        <taxon>Pseudomonadota</taxon>
        <taxon>Gammaproteobacteria</taxon>
        <taxon>Alteromonadales</taxon>
        <taxon>Echinimonadaceae</taxon>
        <taxon>Neiella</taxon>
    </lineage>
</organism>
<dbReference type="RefSeq" id="WP_087505860.1">
    <property type="nucleotide sequence ID" value="NZ_BMDX01000010.1"/>
</dbReference>
<sequence length="82" mass="9173">MSKYFLLFILSLFAIACSEQQVPTNALGGDRDEHGCIGSAGYQWCAHTKQCERPWELAEQVDIENTQDSFAKYCSLASQQPP</sequence>
<feature type="chain" id="PRO_5035214377" description="Peptidase" evidence="1">
    <location>
        <begin position="17"/>
        <end position="82"/>
    </location>
</feature>
<gene>
    <name evidence="2" type="ORF">GCM10011369_21930</name>
</gene>
<dbReference type="PROSITE" id="PS51257">
    <property type="entry name" value="PROKAR_LIPOPROTEIN"/>
    <property type="match status" value="1"/>
</dbReference>
<comment type="caution">
    <text evidence="2">The sequence shown here is derived from an EMBL/GenBank/DDBJ whole genome shotgun (WGS) entry which is preliminary data.</text>
</comment>
<dbReference type="Proteomes" id="UP000619743">
    <property type="component" value="Unassembled WGS sequence"/>
</dbReference>
<feature type="signal peptide" evidence="1">
    <location>
        <begin position="1"/>
        <end position="16"/>
    </location>
</feature>
<dbReference type="OrthoDB" id="8913515at2"/>